<evidence type="ECO:0000313" key="2">
    <source>
        <dbReference type="EMBL" id="SOB81104.1"/>
    </source>
</evidence>
<dbReference type="InterPro" id="IPR018759">
    <property type="entry name" value="BBP2_2"/>
</dbReference>
<organism evidence="2 3">
    <name type="scientific">Sphingomonas guangdongensis</name>
    <dbReference type="NCBI Taxonomy" id="1141890"/>
    <lineage>
        <taxon>Bacteria</taxon>
        <taxon>Pseudomonadati</taxon>
        <taxon>Pseudomonadota</taxon>
        <taxon>Alphaproteobacteria</taxon>
        <taxon>Sphingomonadales</taxon>
        <taxon>Sphingomonadaceae</taxon>
        <taxon>Sphingomonas</taxon>
    </lineage>
</organism>
<dbReference type="SUPFAM" id="SSF56935">
    <property type="entry name" value="Porins"/>
    <property type="match status" value="1"/>
</dbReference>
<proteinExistence type="predicted"/>
<feature type="chain" id="PRO_5012741372" description="Beta-barrel porin 2" evidence="1">
    <location>
        <begin position="21"/>
        <end position="417"/>
    </location>
</feature>
<evidence type="ECO:0000313" key="3">
    <source>
        <dbReference type="Proteomes" id="UP000219494"/>
    </source>
</evidence>
<dbReference type="Proteomes" id="UP000219494">
    <property type="component" value="Unassembled WGS sequence"/>
</dbReference>
<keyword evidence="3" id="KW-1185">Reference proteome</keyword>
<feature type="signal peptide" evidence="1">
    <location>
        <begin position="1"/>
        <end position="20"/>
    </location>
</feature>
<dbReference type="EMBL" id="OBMI01000001">
    <property type="protein sequence ID" value="SOB81104.1"/>
    <property type="molecule type" value="Genomic_DNA"/>
</dbReference>
<protein>
    <recommendedName>
        <fullName evidence="4">Beta-barrel porin 2</fullName>
    </recommendedName>
</protein>
<evidence type="ECO:0000256" key="1">
    <source>
        <dbReference type="SAM" id="SignalP"/>
    </source>
</evidence>
<accession>A0A285QHZ9</accession>
<keyword evidence="1" id="KW-0732">Signal</keyword>
<dbReference type="Pfam" id="PF10082">
    <property type="entry name" value="BBP2_2"/>
    <property type="match status" value="1"/>
</dbReference>
<reference evidence="2 3" key="1">
    <citation type="submission" date="2017-07" db="EMBL/GenBank/DDBJ databases">
        <authorList>
            <person name="Sun Z.S."/>
            <person name="Albrecht U."/>
            <person name="Echele G."/>
            <person name="Lee C.C."/>
        </authorList>
    </citation>
    <scope>NUCLEOTIDE SEQUENCE [LARGE SCALE GENOMIC DNA]</scope>
    <source>
        <strain evidence="2 3">CGMCC 1.12672</strain>
    </source>
</reference>
<gene>
    <name evidence="2" type="ORF">SAMN06297144_1399</name>
</gene>
<sequence>MLKGLLLAGIGMVAPHAAEAQDAVSSAALPTNVSIAQRARPDYDPIGGRIGSFFLYPRLDLTGYYTSNLRAQDNNDAISDVFLDVRPSARLASVWSRHSLQADVYYARTVHANYPREDFSQYGGNVTGRYDIGRSGFASLTANAARIAEPRTDINSNLASRSPITYLNLSASGQVSQDFARFGVSVSGGLNKQTFDNGTTFSGLPLSQEFRDNTNYNGQVEGRYRLGANTRLLARVGGGGIRYDINPFNGFDRDSNFYRVEGGVGLTFSELLSGSVTAGFYRQDNADPRFLDSSGLSFSADLLYSPTALTSVRLTADRTVEPGGSTITSGNVRGTGAVTVEHELRPDLILIGNARYSHVEPQGAIPGADEYGGSASALYYLSRRFRFNASVGYSARSSDFFPKFNAVIASAGVTVTL</sequence>
<name>A0A285QHZ9_9SPHN</name>
<dbReference type="AlphaFoldDB" id="A0A285QHZ9"/>
<evidence type="ECO:0008006" key="4">
    <source>
        <dbReference type="Google" id="ProtNLM"/>
    </source>
</evidence>
<dbReference type="RefSeq" id="WP_179640896.1">
    <property type="nucleotide sequence ID" value="NZ_OBMI01000001.1"/>
</dbReference>